<comment type="caution">
    <text evidence="2">The sequence shown here is derived from an EMBL/GenBank/DDBJ whole genome shotgun (WGS) entry which is preliminary data.</text>
</comment>
<reference evidence="2 3" key="1">
    <citation type="submission" date="2020-08" db="EMBL/GenBank/DDBJ databases">
        <title>Genomic Encyclopedia of Type Strains, Phase IV (KMG-IV): sequencing the most valuable type-strain genomes for metagenomic binning, comparative biology and taxonomic classification.</title>
        <authorList>
            <person name="Goeker M."/>
        </authorList>
    </citation>
    <scope>NUCLEOTIDE SEQUENCE [LARGE SCALE GENOMIC DNA]</scope>
    <source>
        <strain evidence="2 3">DSM 21458</strain>
    </source>
</reference>
<organism evidence="2 3">
    <name type="scientific">Deinobacterium chartae</name>
    <dbReference type="NCBI Taxonomy" id="521158"/>
    <lineage>
        <taxon>Bacteria</taxon>
        <taxon>Thermotogati</taxon>
        <taxon>Deinococcota</taxon>
        <taxon>Deinococci</taxon>
        <taxon>Deinococcales</taxon>
        <taxon>Deinococcaceae</taxon>
        <taxon>Deinobacterium</taxon>
    </lineage>
</organism>
<sequence>MKPARPLTRPAPPLEVGDVFRSPDGELHRVTRTRRHGQLLTLEAESYRSGQVRKLTLNLLEGHEAGAA</sequence>
<dbReference type="Proteomes" id="UP000569951">
    <property type="component" value="Unassembled WGS sequence"/>
</dbReference>
<gene>
    <name evidence="2" type="ORF">HNR42_002894</name>
</gene>
<feature type="region of interest" description="Disordered" evidence="1">
    <location>
        <begin position="1"/>
        <end position="22"/>
    </location>
</feature>
<dbReference type="AlphaFoldDB" id="A0A841I2F5"/>
<dbReference type="EMBL" id="JACHHG010000011">
    <property type="protein sequence ID" value="MBB6099453.1"/>
    <property type="molecule type" value="Genomic_DNA"/>
</dbReference>
<proteinExistence type="predicted"/>
<dbReference type="RefSeq" id="WP_183988203.1">
    <property type="nucleotide sequence ID" value="NZ_JACHHG010000011.1"/>
</dbReference>
<name>A0A841I2F5_9DEIO</name>
<protein>
    <submittedName>
        <fullName evidence="2">Uncharacterized protein</fullName>
    </submittedName>
</protein>
<evidence type="ECO:0000313" key="2">
    <source>
        <dbReference type="EMBL" id="MBB6099453.1"/>
    </source>
</evidence>
<evidence type="ECO:0000313" key="3">
    <source>
        <dbReference type="Proteomes" id="UP000569951"/>
    </source>
</evidence>
<evidence type="ECO:0000256" key="1">
    <source>
        <dbReference type="SAM" id="MobiDB-lite"/>
    </source>
</evidence>
<keyword evidence="3" id="KW-1185">Reference proteome</keyword>
<accession>A0A841I2F5</accession>